<evidence type="ECO:0000313" key="4">
    <source>
        <dbReference type="Proteomes" id="UP000657592"/>
    </source>
</evidence>
<dbReference type="InterPro" id="IPR024465">
    <property type="entry name" value="DUF2399"/>
</dbReference>
<evidence type="ECO:0000259" key="1">
    <source>
        <dbReference type="Pfam" id="PF09664"/>
    </source>
</evidence>
<accession>A0A917II40</accession>
<proteinExistence type="predicted"/>
<name>A0A917II40_9MICO</name>
<feature type="domain" description="Conserved hypothetical protein CHP02679 N terminus" evidence="2">
    <location>
        <begin position="41"/>
        <end position="255"/>
    </location>
</feature>
<reference evidence="3" key="2">
    <citation type="submission" date="2020-09" db="EMBL/GenBank/DDBJ databases">
        <authorList>
            <person name="Sun Q."/>
            <person name="Zhou Y."/>
        </authorList>
    </citation>
    <scope>NUCLEOTIDE SEQUENCE</scope>
    <source>
        <strain evidence="3">CGMCC 1.15794</strain>
    </source>
</reference>
<dbReference type="NCBIfam" id="TIGR02679">
    <property type="entry name" value="TIGR02679 family protein"/>
    <property type="match status" value="1"/>
</dbReference>
<gene>
    <name evidence="3" type="ORF">GCM10010921_25670</name>
</gene>
<reference evidence="3" key="1">
    <citation type="journal article" date="2014" name="Int. J. Syst. Evol. Microbiol.">
        <title>Complete genome sequence of Corynebacterium casei LMG S-19264T (=DSM 44701T), isolated from a smear-ripened cheese.</title>
        <authorList>
            <consortium name="US DOE Joint Genome Institute (JGI-PGF)"/>
            <person name="Walter F."/>
            <person name="Albersmeier A."/>
            <person name="Kalinowski J."/>
            <person name="Ruckert C."/>
        </authorList>
    </citation>
    <scope>NUCLEOTIDE SEQUENCE</scope>
    <source>
        <strain evidence="3">CGMCC 1.15794</strain>
    </source>
</reference>
<dbReference type="Proteomes" id="UP000657592">
    <property type="component" value="Unassembled WGS sequence"/>
</dbReference>
<protein>
    <recommendedName>
        <fullName evidence="5">TIGR02679 family protein</fullName>
    </recommendedName>
</protein>
<keyword evidence="4" id="KW-1185">Reference proteome</keyword>
<evidence type="ECO:0000259" key="2">
    <source>
        <dbReference type="Pfam" id="PF11796"/>
    </source>
</evidence>
<evidence type="ECO:0000313" key="3">
    <source>
        <dbReference type="EMBL" id="GGH48312.1"/>
    </source>
</evidence>
<dbReference type="Pfam" id="PF11796">
    <property type="entry name" value="DUF3323"/>
    <property type="match status" value="1"/>
</dbReference>
<dbReference type="EMBL" id="BMJY01000014">
    <property type="protein sequence ID" value="GGH48312.1"/>
    <property type="molecule type" value="Genomic_DNA"/>
</dbReference>
<organism evidence="3 4">
    <name type="scientific">Microbacterium album</name>
    <dbReference type="NCBI Taxonomy" id="2053191"/>
    <lineage>
        <taxon>Bacteria</taxon>
        <taxon>Bacillati</taxon>
        <taxon>Actinomycetota</taxon>
        <taxon>Actinomycetes</taxon>
        <taxon>Micrococcales</taxon>
        <taxon>Microbacteriaceae</taxon>
        <taxon>Microbacterium</taxon>
    </lineage>
</organism>
<comment type="caution">
    <text evidence="3">The sequence shown here is derived from an EMBL/GenBank/DDBJ whole genome shotgun (WGS) entry which is preliminary data.</text>
</comment>
<dbReference type="InterPro" id="IPR024466">
    <property type="entry name" value="CHP02679_N"/>
</dbReference>
<feature type="domain" description="DUF2399" evidence="1">
    <location>
        <begin position="288"/>
        <end position="442"/>
    </location>
</feature>
<dbReference type="RefSeq" id="WP_188756704.1">
    <property type="nucleotide sequence ID" value="NZ_BMJY01000014.1"/>
</dbReference>
<evidence type="ECO:0008006" key="5">
    <source>
        <dbReference type="Google" id="ProtNLM"/>
    </source>
</evidence>
<sequence>MSGSGPQDMSGLERLLGGPDIAWLVERVRGRILAAGSTPLSGKVELKNPTREQRAAVTRLIGAPRRAGSSTLRVDLGRVEEVLRRGPWPAGLADAVETLTGPVVDRAAVRARESAAWAAARDSLADAAARFPGLFTRWESWCASGGLKRAARSEAARLSVPPSPSVGSELVRQLASVLGALPTGGEPLPVFARRVLGDAHGLDAGRPLGRLAVTALAWALTPSAPDRSPSARDVWEAAGVVMSAVASSVLCLGVPGAPVVSRESPRQAQSATARMLEAMRAARMPLLLTLDHVRSGGVRPLAAERVVHVCENPTLVEVAAERWRHAPDATAPVLVCTSGQPSTAAVELLLALTAEGAACRYHGDFDWAGLRIAESLRGRVPWRPWRYRAEDYRDAVARDAPSLRLSGPPATSPWDPALATAMAEHGLAIEEEAIAAQLTEDLIS</sequence>
<dbReference type="InterPro" id="IPR013495">
    <property type="entry name" value="CHP02679"/>
</dbReference>
<dbReference type="AlphaFoldDB" id="A0A917II40"/>
<dbReference type="Pfam" id="PF09664">
    <property type="entry name" value="DUF2399"/>
    <property type="match status" value="1"/>
</dbReference>